<accession>A0A411YKN9</accession>
<proteinExistence type="inferred from homology"/>
<dbReference type="InterPro" id="IPR038136">
    <property type="entry name" value="CofD-like_dom_sf"/>
</dbReference>
<evidence type="ECO:0000313" key="5">
    <source>
        <dbReference type="Proteomes" id="UP000291469"/>
    </source>
</evidence>
<dbReference type="KEGG" id="erz:ER308_20840"/>
<dbReference type="PANTHER" id="PTHR30135:SF3">
    <property type="entry name" value="GLUCONEOGENESIS FACTOR-RELATED"/>
    <property type="match status" value="1"/>
</dbReference>
<dbReference type="GO" id="GO:0005737">
    <property type="term" value="C:cytoplasm"/>
    <property type="evidence" value="ECO:0007669"/>
    <property type="project" value="UniProtKB-SubCell"/>
</dbReference>
<dbReference type="EMBL" id="CP036402">
    <property type="protein sequence ID" value="QBI21762.1"/>
    <property type="molecule type" value="Genomic_DNA"/>
</dbReference>
<dbReference type="GO" id="GO:0043743">
    <property type="term" value="F:LPPG:FO 2-phospho-L-lactate transferase activity"/>
    <property type="evidence" value="ECO:0007669"/>
    <property type="project" value="InterPro"/>
</dbReference>
<dbReference type="RefSeq" id="WP_131156754.1">
    <property type="nucleotide sequence ID" value="NZ_CP036402.1"/>
</dbReference>
<dbReference type="HAMAP" id="MF_00973">
    <property type="entry name" value="Gluconeogen_factor"/>
    <property type="match status" value="1"/>
</dbReference>
<dbReference type="OrthoDB" id="9783842at2"/>
<protein>
    <recommendedName>
        <fullName evidence="2">Putative gluconeogenesis factor</fullName>
    </recommendedName>
</protein>
<dbReference type="CDD" id="cd07187">
    <property type="entry name" value="YvcK_like"/>
    <property type="match status" value="1"/>
</dbReference>
<evidence type="ECO:0000313" key="4">
    <source>
        <dbReference type="EMBL" id="QBI21762.1"/>
    </source>
</evidence>
<name>A0A411YKN9_9ACTN</name>
<dbReference type="Gene3D" id="3.40.50.10680">
    <property type="entry name" value="CofD-like domains"/>
    <property type="match status" value="1"/>
</dbReference>
<organism evidence="4 5">
    <name type="scientific">Egibacter rhizosphaerae</name>
    <dbReference type="NCBI Taxonomy" id="1670831"/>
    <lineage>
        <taxon>Bacteria</taxon>
        <taxon>Bacillati</taxon>
        <taxon>Actinomycetota</taxon>
        <taxon>Nitriliruptoria</taxon>
        <taxon>Egibacterales</taxon>
        <taxon>Egibacteraceae</taxon>
        <taxon>Egibacter</taxon>
    </lineage>
</organism>
<dbReference type="AlphaFoldDB" id="A0A411YKN9"/>
<gene>
    <name evidence="4" type="ORF">ER308_20840</name>
</gene>
<comment type="similarity">
    <text evidence="2">Belongs to the gluconeogenesis factor family.</text>
</comment>
<evidence type="ECO:0000256" key="3">
    <source>
        <dbReference type="SAM" id="MobiDB-lite"/>
    </source>
</evidence>
<dbReference type="GO" id="GO:0008360">
    <property type="term" value="P:regulation of cell shape"/>
    <property type="evidence" value="ECO:0007669"/>
    <property type="project" value="UniProtKB-UniRule"/>
</dbReference>
<dbReference type="PANTHER" id="PTHR30135">
    <property type="entry name" value="UNCHARACTERIZED PROTEIN YVCK-RELATED"/>
    <property type="match status" value="1"/>
</dbReference>
<keyword evidence="1 2" id="KW-0963">Cytoplasm</keyword>
<dbReference type="Proteomes" id="UP000291469">
    <property type="component" value="Chromosome"/>
</dbReference>
<reference evidence="4 5" key="1">
    <citation type="submission" date="2019-01" db="EMBL/GenBank/DDBJ databases">
        <title>Egibacter rhizosphaerae EGI 80759T.</title>
        <authorList>
            <person name="Chen D.-D."/>
            <person name="Tian Y."/>
            <person name="Jiao J.-Y."/>
            <person name="Zhang X.-T."/>
            <person name="Zhang Y.-G."/>
            <person name="Zhang Y."/>
            <person name="Xiao M."/>
            <person name="Shu W.-S."/>
            <person name="Li W.-J."/>
        </authorList>
    </citation>
    <scope>NUCLEOTIDE SEQUENCE [LARGE SCALE GENOMIC DNA]</scope>
    <source>
        <strain evidence="4 5">EGI 80759</strain>
    </source>
</reference>
<dbReference type="InterPro" id="IPR010119">
    <property type="entry name" value="Gluconeogen_factor"/>
</dbReference>
<keyword evidence="5" id="KW-1185">Reference proteome</keyword>
<dbReference type="Pfam" id="PF01933">
    <property type="entry name" value="CofD"/>
    <property type="match status" value="1"/>
</dbReference>
<comment type="subcellular location">
    <subcellularLocation>
        <location evidence="2">Cytoplasm</location>
    </subcellularLocation>
</comment>
<evidence type="ECO:0000256" key="2">
    <source>
        <dbReference type="HAMAP-Rule" id="MF_00973"/>
    </source>
</evidence>
<comment type="function">
    <text evidence="2">Required for morphogenesis under gluconeogenic growth conditions.</text>
</comment>
<feature type="region of interest" description="Disordered" evidence="3">
    <location>
        <begin position="255"/>
        <end position="275"/>
    </location>
</feature>
<sequence length="322" mass="32619">MSAANRAVVAIGGGHGLAAGLDALRRLDVSPTAIVTTADDGGSTGRLRRDLGVIAPGDLRMALLALAEPGPLAAVTAHRFDRGELAGHALGNLLLVALAEQHGGDFVAALDTLAELLGCQGRVLPATDTPVDLVATAGGEQLRGQARITRSDARIDAVHLEPSDAPACPETLRALTGADAIVLGPGSLYTSVVAGLLVPEIARAVAGASAPVIYVANLRTQRGETAGLDLAAHVRVVAQAIHPRPLDTVLAHDGPIRREEDGDPDPAPVAGPVPDGLARTVQRVDLAAREADGSVGAGHDPDRLAQGLAAALALPVPPIVRV</sequence>
<evidence type="ECO:0000256" key="1">
    <source>
        <dbReference type="ARBA" id="ARBA00022490"/>
    </source>
</evidence>
<dbReference type="SUPFAM" id="SSF142338">
    <property type="entry name" value="CofD-like"/>
    <property type="match status" value="1"/>
</dbReference>
<dbReference type="InterPro" id="IPR002882">
    <property type="entry name" value="CofD"/>
</dbReference>
<dbReference type="NCBIfam" id="TIGR01826">
    <property type="entry name" value="CofD_related"/>
    <property type="match status" value="1"/>
</dbReference>